<name>A0A1F6CRD8_HANXR</name>
<evidence type="ECO:0000313" key="3">
    <source>
        <dbReference type="Proteomes" id="UP000178606"/>
    </source>
</evidence>
<sequence>MWRCAKRRSREQGYLLFEVMVAVVILSAGIAVALRSFSGSLQGVRMVEGRMAARLRLEEKVGDLRRRGVSGAGKVEGGFPDAPGSTWSVQATPFGDVPGLYQAEVAVHWAERGRQRRTGTVILVQRRSQVGR</sequence>
<evidence type="ECO:0000313" key="2">
    <source>
        <dbReference type="EMBL" id="OGG51571.1"/>
    </source>
</evidence>
<keyword evidence="1" id="KW-1133">Transmembrane helix</keyword>
<accession>A0A1F6CRD8</accession>
<dbReference type="EMBL" id="MFKF01000178">
    <property type="protein sequence ID" value="OGG51571.1"/>
    <property type="molecule type" value="Genomic_DNA"/>
</dbReference>
<feature type="transmembrane region" description="Helical" evidence="1">
    <location>
        <begin position="12"/>
        <end position="34"/>
    </location>
</feature>
<organism evidence="2 3">
    <name type="scientific">Handelsmanbacteria sp. (strain RIFCSPLOWO2_12_FULL_64_10)</name>
    <dbReference type="NCBI Taxonomy" id="1817868"/>
    <lineage>
        <taxon>Bacteria</taxon>
        <taxon>Candidatus Handelsmaniibacteriota</taxon>
    </lineage>
</organism>
<keyword evidence="1" id="KW-0472">Membrane</keyword>
<dbReference type="AlphaFoldDB" id="A0A1F6CRD8"/>
<gene>
    <name evidence="2" type="ORF">A3F84_06410</name>
</gene>
<protein>
    <recommendedName>
        <fullName evidence="4">Type II secretion system protein GspI C-terminal domain-containing protein</fullName>
    </recommendedName>
</protein>
<proteinExistence type="predicted"/>
<keyword evidence="1" id="KW-0812">Transmembrane</keyword>
<dbReference type="Proteomes" id="UP000178606">
    <property type="component" value="Unassembled WGS sequence"/>
</dbReference>
<comment type="caution">
    <text evidence="2">The sequence shown here is derived from an EMBL/GenBank/DDBJ whole genome shotgun (WGS) entry which is preliminary data.</text>
</comment>
<reference evidence="2 3" key="1">
    <citation type="journal article" date="2016" name="Nat. Commun.">
        <title>Thousands of microbial genomes shed light on interconnected biogeochemical processes in an aquifer system.</title>
        <authorList>
            <person name="Anantharaman K."/>
            <person name="Brown C.T."/>
            <person name="Hug L.A."/>
            <person name="Sharon I."/>
            <person name="Castelle C.J."/>
            <person name="Probst A.J."/>
            <person name="Thomas B.C."/>
            <person name="Singh A."/>
            <person name="Wilkins M.J."/>
            <person name="Karaoz U."/>
            <person name="Brodie E.L."/>
            <person name="Williams K.H."/>
            <person name="Hubbard S.S."/>
            <person name="Banfield J.F."/>
        </authorList>
    </citation>
    <scope>NUCLEOTIDE SEQUENCE [LARGE SCALE GENOMIC DNA]</scope>
    <source>
        <strain evidence="3">RIFCSPLOWO2_12_FULL_64_10</strain>
    </source>
</reference>
<evidence type="ECO:0000256" key="1">
    <source>
        <dbReference type="SAM" id="Phobius"/>
    </source>
</evidence>
<evidence type="ECO:0008006" key="4">
    <source>
        <dbReference type="Google" id="ProtNLM"/>
    </source>
</evidence>